<dbReference type="Gene3D" id="3.40.50.300">
    <property type="entry name" value="P-loop containing nucleotide triphosphate hydrolases"/>
    <property type="match status" value="3"/>
</dbReference>
<dbReference type="InterPro" id="IPR010614">
    <property type="entry name" value="RAD3-like_helicase_DEAD"/>
</dbReference>
<evidence type="ECO:0000256" key="16">
    <source>
        <dbReference type="ARBA" id="ARBA00023306"/>
    </source>
</evidence>
<organism evidence="26 27">
    <name type="scientific">Candida albicans P78048</name>
    <dbReference type="NCBI Taxonomy" id="1094989"/>
    <lineage>
        <taxon>Eukaryota</taxon>
        <taxon>Fungi</taxon>
        <taxon>Dikarya</taxon>
        <taxon>Ascomycota</taxon>
        <taxon>Saccharomycotina</taxon>
        <taxon>Pichiomycetes</taxon>
        <taxon>Debaryomycetaceae</taxon>
        <taxon>Candida/Lodderomyces clade</taxon>
        <taxon>Candida</taxon>
    </lineage>
</organism>
<keyword evidence="8" id="KW-0378">Hydrolase</keyword>
<protein>
    <recommendedName>
        <fullName evidence="5">ATP-dependent DNA helicase CHL1</fullName>
        <ecNumber evidence="18">5.6.2.3</ecNumber>
    </recommendedName>
    <alternativeName>
        <fullName evidence="4">ATP-dependent DNA helicase chl1</fullName>
    </alternativeName>
    <alternativeName>
        <fullName evidence="17">Chromosome loss protein 1</fullName>
    </alternativeName>
    <alternativeName>
        <fullName evidence="19 20">DNA 5'-3' helicase CHL1</fullName>
    </alternativeName>
</protein>
<evidence type="ECO:0000256" key="3">
    <source>
        <dbReference type="ARBA" id="ARBA00008435"/>
    </source>
</evidence>
<evidence type="ECO:0000256" key="20">
    <source>
        <dbReference type="ARBA" id="ARBA00045008"/>
    </source>
</evidence>
<evidence type="ECO:0000256" key="6">
    <source>
        <dbReference type="ARBA" id="ARBA00022723"/>
    </source>
</evidence>
<keyword evidence="15" id="KW-0539">Nucleus</keyword>
<evidence type="ECO:0000256" key="17">
    <source>
        <dbReference type="ARBA" id="ARBA00029709"/>
    </source>
</evidence>
<keyword evidence="6" id="KW-0479">Metal-binding</keyword>
<dbReference type="AlphaFoldDB" id="A0AB34PWF6"/>
<dbReference type="SMART" id="SM00491">
    <property type="entry name" value="HELICc2"/>
    <property type="match status" value="1"/>
</dbReference>
<dbReference type="Proteomes" id="UP000030161">
    <property type="component" value="Unassembled WGS sequence"/>
</dbReference>
<evidence type="ECO:0000256" key="22">
    <source>
        <dbReference type="ARBA" id="ARBA00048954"/>
    </source>
</evidence>
<dbReference type="FunFam" id="3.40.50.300:FF:003439">
    <property type="entry name" value="ATP-dependent DNA helicase CHL1"/>
    <property type="match status" value="1"/>
</dbReference>
<feature type="region of interest" description="Disordered" evidence="24">
    <location>
        <begin position="476"/>
        <end position="500"/>
    </location>
</feature>
<reference evidence="26 27" key="1">
    <citation type="submission" date="2013-12" db="EMBL/GenBank/DDBJ databases">
        <title>The Genome Sequence of Candida albicans P78048.</title>
        <authorList>
            <consortium name="The Broad Institute Genome Sequencing Platform"/>
            <consortium name="The Broad Institute Genome Sequencing Center for Infectious Disease"/>
            <person name="Cuomo C."/>
            <person name="Bennett R."/>
            <person name="Hirakawa M."/>
            <person name="Noverr M."/>
            <person name="Mitchell A."/>
            <person name="Young S.K."/>
            <person name="Zeng Q."/>
            <person name="Gargeya S."/>
            <person name="Fitzgerald M."/>
            <person name="Abouelleil A."/>
            <person name="Alvarado L."/>
            <person name="Berlin A.M."/>
            <person name="Chapman S.B."/>
            <person name="Dewar J."/>
            <person name="Goldberg J."/>
            <person name="Griggs A."/>
            <person name="Gujja S."/>
            <person name="Hansen M."/>
            <person name="Howarth C."/>
            <person name="Imamovic A."/>
            <person name="Larimer J."/>
            <person name="McCowan C."/>
            <person name="Murphy C."/>
            <person name="Pearson M."/>
            <person name="Priest M."/>
            <person name="Roberts A."/>
            <person name="Saif S."/>
            <person name="Shea T."/>
            <person name="Sykes S."/>
            <person name="Wortman J."/>
            <person name="Nusbaum C."/>
            <person name="Birren B."/>
        </authorList>
    </citation>
    <scope>NUCLEOTIDE SEQUENCE [LARGE SCALE GENOMIC DNA]</scope>
    <source>
        <strain evidence="26 27">P78048</strain>
    </source>
</reference>
<evidence type="ECO:0000256" key="13">
    <source>
        <dbReference type="ARBA" id="ARBA00023125"/>
    </source>
</evidence>
<evidence type="ECO:0000313" key="26">
    <source>
        <dbReference type="EMBL" id="KGR15994.1"/>
    </source>
</evidence>
<dbReference type="GO" id="GO:0016818">
    <property type="term" value="F:hydrolase activity, acting on acid anhydrides, in phosphorus-containing anhydrides"/>
    <property type="evidence" value="ECO:0007669"/>
    <property type="project" value="InterPro"/>
</dbReference>
<evidence type="ECO:0000256" key="12">
    <source>
        <dbReference type="ARBA" id="ARBA00023014"/>
    </source>
</evidence>
<dbReference type="GO" id="GO:0005634">
    <property type="term" value="C:nucleus"/>
    <property type="evidence" value="ECO:0007669"/>
    <property type="project" value="UniProtKB-SubCell"/>
</dbReference>
<dbReference type="PANTHER" id="PTHR11472:SF41">
    <property type="entry name" value="ATP-DEPENDENT DNA HELICASE DDX11-RELATED"/>
    <property type="match status" value="1"/>
</dbReference>
<evidence type="ECO:0000256" key="2">
    <source>
        <dbReference type="ARBA" id="ARBA00004123"/>
    </source>
</evidence>
<dbReference type="EC" id="5.6.2.3" evidence="18"/>
<comment type="function">
    <text evidence="21">ATP-dependent DNA helicase important for chromosome transmission and normal cell cycle progression in G(2)/M. May have a role in changing DNA topology to allow the loading of proteins involved in maintaining sister chromatid cohesion in the vicinity of the centromeres. Has a specific role in chromosome segregation during meiosis II.</text>
</comment>
<feature type="coiled-coil region" evidence="23">
    <location>
        <begin position="101"/>
        <end position="140"/>
    </location>
</feature>
<keyword evidence="12" id="KW-0411">Iron-sulfur</keyword>
<dbReference type="SMART" id="SM00488">
    <property type="entry name" value="DEXDc2"/>
    <property type="match status" value="1"/>
</dbReference>
<evidence type="ECO:0000256" key="21">
    <source>
        <dbReference type="ARBA" id="ARBA00045702"/>
    </source>
</evidence>
<keyword evidence="13" id="KW-0238">DNA-binding</keyword>
<evidence type="ECO:0000256" key="7">
    <source>
        <dbReference type="ARBA" id="ARBA00022741"/>
    </source>
</evidence>
<dbReference type="InterPro" id="IPR045028">
    <property type="entry name" value="DinG/Rad3-like"/>
</dbReference>
<dbReference type="PROSITE" id="PS51193">
    <property type="entry name" value="HELICASE_ATP_BIND_2"/>
    <property type="match status" value="1"/>
</dbReference>
<dbReference type="GO" id="GO:0006139">
    <property type="term" value="P:nucleobase-containing compound metabolic process"/>
    <property type="evidence" value="ECO:0007669"/>
    <property type="project" value="InterPro"/>
</dbReference>
<keyword evidence="14" id="KW-0413">Isomerase</keyword>
<dbReference type="InterPro" id="IPR027417">
    <property type="entry name" value="P-loop_NTPase"/>
</dbReference>
<evidence type="ECO:0000256" key="5">
    <source>
        <dbReference type="ARBA" id="ARBA00017386"/>
    </source>
</evidence>
<dbReference type="GO" id="GO:0005524">
    <property type="term" value="F:ATP binding"/>
    <property type="evidence" value="ECO:0007669"/>
    <property type="project" value="UniProtKB-KW"/>
</dbReference>
<keyword evidence="10" id="KW-0067">ATP-binding</keyword>
<dbReference type="NCBIfam" id="TIGR00604">
    <property type="entry name" value="rad3"/>
    <property type="match status" value="1"/>
</dbReference>
<accession>A0AB34PWF6</accession>
<dbReference type="InterPro" id="IPR006554">
    <property type="entry name" value="Helicase-like_DEXD_c2"/>
</dbReference>
<keyword evidence="7" id="KW-0547">Nucleotide-binding</keyword>
<dbReference type="GO" id="GO:0046872">
    <property type="term" value="F:metal ion binding"/>
    <property type="evidence" value="ECO:0007669"/>
    <property type="project" value="UniProtKB-KW"/>
</dbReference>
<proteinExistence type="inferred from homology"/>
<dbReference type="InterPro" id="IPR006555">
    <property type="entry name" value="ATP-dep_Helicase_C"/>
</dbReference>
<dbReference type="GO" id="GO:0003677">
    <property type="term" value="F:DNA binding"/>
    <property type="evidence" value="ECO:0007669"/>
    <property type="project" value="UniProtKB-KW"/>
</dbReference>
<evidence type="ECO:0000256" key="23">
    <source>
        <dbReference type="SAM" id="Coils"/>
    </source>
</evidence>
<evidence type="ECO:0000256" key="24">
    <source>
        <dbReference type="SAM" id="MobiDB-lite"/>
    </source>
</evidence>
<evidence type="ECO:0000256" key="18">
    <source>
        <dbReference type="ARBA" id="ARBA00044969"/>
    </source>
</evidence>
<feature type="domain" description="Helicase ATP-binding" evidence="25">
    <location>
        <begin position="6"/>
        <end position="417"/>
    </location>
</feature>
<dbReference type="SUPFAM" id="SSF52540">
    <property type="entry name" value="P-loop containing nucleoside triphosphate hydrolases"/>
    <property type="match status" value="3"/>
</dbReference>
<evidence type="ECO:0000256" key="8">
    <source>
        <dbReference type="ARBA" id="ARBA00022801"/>
    </source>
</evidence>
<gene>
    <name evidence="26" type="ORF">MG3_01587</name>
</gene>
<keyword evidence="16" id="KW-0131">Cell cycle</keyword>
<dbReference type="InterPro" id="IPR006935">
    <property type="entry name" value="Helicase/UvrB_N"/>
</dbReference>
<evidence type="ECO:0000256" key="14">
    <source>
        <dbReference type="ARBA" id="ARBA00023235"/>
    </source>
</evidence>
<dbReference type="Pfam" id="PF04851">
    <property type="entry name" value="ResIII"/>
    <property type="match status" value="1"/>
</dbReference>
<dbReference type="GO" id="GO:0034085">
    <property type="term" value="P:establishment of sister chromatid cohesion"/>
    <property type="evidence" value="ECO:0007669"/>
    <property type="project" value="TreeGrafter"/>
</dbReference>
<dbReference type="PANTHER" id="PTHR11472">
    <property type="entry name" value="DNA REPAIR DEAD HELICASE RAD3/XP-D SUBFAMILY MEMBER"/>
    <property type="match status" value="1"/>
</dbReference>
<evidence type="ECO:0000313" key="27">
    <source>
        <dbReference type="Proteomes" id="UP000030161"/>
    </source>
</evidence>
<evidence type="ECO:0000256" key="10">
    <source>
        <dbReference type="ARBA" id="ARBA00022840"/>
    </source>
</evidence>
<dbReference type="InterPro" id="IPR013020">
    <property type="entry name" value="Rad3/Chl1-like"/>
</dbReference>
<evidence type="ECO:0000256" key="4">
    <source>
        <dbReference type="ARBA" id="ARBA00016387"/>
    </source>
</evidence>
<keyword evidence="9 26" id="KW-0347">Helicase</keyword>
<feature type="compositionally biased region" description="Low complexity" evidence="24">
    <location>
        <begin position="489"/>
        <end position="500"/>
    </location>
</feature>
<evidence type="ECO:0000259" key="25">
    <source>
        <dbReference type="PROSITE" id="PS51193"/>
    </source>
</evidence>
<evidence type="ECO:0000256" key="1">
    <source>
        <dbReference type="ARBA" id="ARBA00001966"/>
    </source>
</evidence>
<comment type="cofactor">
    <cofactor evidence="1">
        <name>[4Fe-4S] cluster</name>
        <dbReference type="ChEBI" id="CHEBI:49883"/>
    </cofactor>
</comment>
<evidence type="ECO:0000256" key="15">
    <source>
        <dbReference type="ARBA" id="ARBA00023242"/>
    </source>
</evidence>
<comment type="catalytic activity">
    <reaction evidence="22">
        <text>ATP + H2O = ADP + phosphate + H(+)</text>
        <dbReference type="Rhea" id="RHEA:13065"/>
        <dbReference type="ChEBI" id="CHEBI:15377"/>
        <dbReference type="ChEBI" id="CHEBI:15378"/>
        <dbReference type="ChEBI" id="CHEBI:30616"/>
        <dbReference type="ChEBI" id="CHEBI:43474"/>
        <dbReference type="ChEBI" id="CHEBI:456216"/>
        <dbReference type="EC" id="5.6.2.3"/>
    </reaction>
</comment>
<evidence type="ECO:0000256" key="9">
    <source>
        <dbReference type="ARBA" id="ARBA00022806"/>
    </source>
</evidence>
<dbReference type="Pfam" id="PF13307">
    <property type="entry name" value="Helicase_C_2"/>
    <property type="match status" value="1"/>
</dbReference>
<dbReference type="GO" id="GO:0051536">
    <property type="term" value="F:iron-sulfur cluster binding"/>
    <property type="evidence" value="ECO:0007669"/>
    <property type="project" value="UniProtKB-KW"/>
</dbReference>
<dbReference type="InterPro" id="IPR002464">
    <property type="entry name" value="DNA/RNA_helicase_DEAH_CS"/>
</dbReference>
<keyword evidence="11" id="KW-0408">Iron</keyword>
<comment type="similarity">
    <text evidence="3">Belongs to the DEAD box helicase family. DEAH subfamily. DDX11/CHL1 sub-subfamily.</text>
</comment>
<keyword evidence="23" id="KW-0175">Coiled coil</keyword>
<dbReference type="CDD" id="cd18788">
    <property type="entry name" value="SF2_C_XPD"/>
    <property type="match status" value="1"/>
</dbReference>
<dbReference type="GO" id="GO:0043139">
    <property type="term" value="F:5'-3' DNA helicase activity"/>
    <property type="evidence" value="ECO:0007669"/>
    <property type="project" value="UniProtKB-EC"/>
</dbReference>
<dbReference type="PROSITE" id="PS00690">
    <property type="entry name" value="DEAH_ATP_HELICASE"/>
    <property type="match status" value="1"/>
</dbReference>
<comment type="subcellular location">
    <subcellularLocation>
        <location evidence="2">Nucleus</location>
    </subcellularLocation>
</comment>
<dbReference type="GO" id="GO:0006974">
    <property type="term" value="P:DNA damage response"/>
    <property type="evidence" value="ECO:0007669"/>
    <property type="project" value="UniProtKB-ARBA"/>
</dbReference>
<evidence type="ECO:0000256" key="19">
    <source>
        <dbReference type="ARBA" id="ARBA00044998"/>
    </source>
</evidence>
<dbReference type="Pfam" id="PF06733">
    <property type="entry name" value="DEAD_2"/>
    <property type="match status" value="1"/>
</dbReference>
<dbReference type="FunFam" id="3.40.50.300:FF:001372">
    <property type="entry name" value="ATP-dependent DNA helicase chl1"/>
    <property type="match status" value="1"/>
</dbReference>
<name>A0AB34PWF6_CANAX</name>
<comment type="caution">
    <text evidence="26">The sequence shown here is derived from an EMBL/GenBank/DDBJ whole genome shotgun (WGS) entry which is preliminary data.</text>
</comment>
<evidence type="ECO:0000256" key="11">
    <source>
        <dbReference type="ARBA" id="ARBA00023004"/>
    </source>
</evidence>
<dbReference type="InterPro" id="IPR014013">
    <property type="entry name" value="Helic_SF1/SF2_ATP-bd_DinG/Rad3"/>
</dbReference>
<sequence length="843" mass="97389">MVSESCSRNYNHPYTPYDIQIQLMDAIYNTIENGYKIGLFESPTGTGKTLSIICSSMTWLRTFKRNNTFLETNNEVEDVYESESEEDEPEWVKKAYQSSIVNRSKNKLIEYEHYLDKIEKEHAQNKRKEEELEIKVHKRRKAMTAAGTDLSEESYLPMDYYSDSEVGKIEDQNLAITKEINRLLKKVENKEEVSYINECPIKIFFSSRTHSQLNQFSSQLRLTNFQASFEDLEERTKYIPLGSRKQLCINEKVRSKGNDQSVNDACLDLQRETNGCQYLPKNYMMSSVTKEFADLSLAKIRDIEDLNELGIELNICPYYSVRKGIEMTEIISLPYQMIFQDTTRKILNLDIKDSIIIIDEAHNIIDVITSMYSIKITSDQLNKVIKSLKIYLNKFLKRLNSGNRINLMKLIKICQILLKFLNTNSEKVKSGDEVQIQDIFKDSTGDLVNIHKLDQFLTKSKIAYKIESYIEKTEMETDNGEKKGRITNSGGSSSSSSSSSNPLLFTIIKFLRTLTNLSKEGKFFWDNENGTISLNYMLLDPNAVFKEIVDQAKCVLLCGGTMEPMSDYMDYLFPSVPTNKINTFACGHVIPKENLQVFPISQWNDTNFEFSYQKRNDSKQLMALGEFLIEITKRVPYGVVIFFPSYKYLDQVLQFWRDTKILTSIESEKTIFREPKDPSNVEKVLNEYGYLIQTERKGAILFSVVGGKMSEGINFSDDLARAVIMVGLPYPNAYSGEMVTKRKYIETSELSNGGTTTDAKEKSRNYYENLCMRAVNQSIGRSIRHINDYSIIYLVDRRFSTPRIQNKLSQWVKERISITTTNNNNNNSIYIMESTTDFFNIIR</sequence>
<dbReference type="EMBL" id="AJIX01000010">
    <property type="protein sequence ID" value="KGR15994.1"/>
    <property type="molecule type" value="Genomic_DNA"/>
</dbReference>